<reference evidence="2 3" key="1">
    <citation type="journal article" date="2023" name="Plants (Basel)">
        <title>Bridging the Gap: Combining Genomics and Transcriptomics Approaches to Understand Stylosanthes scabra, an Orphan Legume from the Brazilian Caatinga.</title>
        <authorList>
            <person name="Ferreira-Neto J.R.C."/>
            <person name="da Silva M.D."/>
            <person name="Binneck E."/>
            <person name="de Melo N.F."/>
            <person name="da Silva R.H."/>
            <person name="de Melo A.L.T.M."/>
            <person name="Pandolfi V."/>
            <person name="Bustamante F.O."/>
            <person name="Brasileiro-Vidal A.C."/>
            <person name="Benko-Iseppon A.M."/>
        </authorList>
    </citation>
    <scope>NUCLEOTIDE SEQUENCE [LARGE SCALE GENOMIC DNA]</scope>
    <source>
        <tissue evidence="2">Leaves</tissue>
    </source>
</reference>
<accession>A0ABU6ZGX8</accession>
<sequence length="182" mass="20471">MYLSHRRLRYTLQTASRRRGGRQMAAVRKTDGSVEVSDGSQKSASRVRERLAVASDDTYLCQHERSTCGGSGSVGVMGLGSAWKNRKKRYMSFELGELSGGFCSSWYMRALPIRRYGAGEYCSIEPLFHITAKVFSIDSYKEAEGENLSCLGLGADEGREKRKKKQRMVDWSKACAMRNKKD</sequence>
<comment type="caution">
    <text evidence="2">The sequence shown here is derived from an EMBL/GenBank/DDBJ whole genome shotgun (WGS) entry which is preliminary data.</text>
</comment>
<proteinExistence type="predicted"/>
<protein>
    <submittedName>
        <fullName evidence="2">Uncharacterized protein</fullName>
    </submittedName>
</protein>
<evidence type="ECO:0000313" key="3">
    <source>
        <dbReference type="Proteomes" id="UP001341840"/>
    </source>
</evidence>
<name>A0ABU6ZGX8_9FABA</name>
<organism evidence="2 3">
    <name type="scientific">Stylosanthes scabra</name>
    <dbReference type="NCBI Taxonomy" id="79078"/>
    <lineage>
        <taxon>Eukaryota</taxon>
        <taxon>Viridiplantae</taxon>
        <taxon>Streptophyta</taxon>
        <taxon>Embryophyta</taxon>
        <taxon>Tracheophyta</taxon>
        <taxon>Spermatophyta</taxon>
        <taxon>Magnoliopsida</taxon>
        <taxon>eudicotyledons</taxon>
        <taxon>Gunneridae</taxon>
        <taxon>Pentapetalae</taxon>
        <taxon>rosids</taxon>
        <taxon>fabids</taxon>
        <taxon>Fabales</taxon>
        <taxon>Fabaceae</taxon>
        <taxon>Papilionoideae</taxon>
        <taxon>50 kb inversion clade</taxon>
        <taxon>dalbergioids sensu lato</taxon>
        <taxon>Dalbergieae</taxon>
        <taxon>Pterocarpus clade</taxon>
        <taxon>Stylosanthes</taxon>
    </lineage>
</organism>
<gene>
    <name evidence="2" type="ORF">PIB30_052158</name>
</gene>
<feature type="region of interest" description="Disordered" evidence="1">
    <location>
        <begin position="19"/>
        <end position="43"/>
    </location>
</feature>
<keyword evidence="3" id="KW-1185">Reference proteome</keyword>
<evidence type="ECO:0000313" key="2">
    <source>
        <dbReference type="EMBL" id="MED6221199.1"/>
    </source>
</evidence>
<evidence type="ECO:0000256" key="1">
    <source>
        <dbReference type="SAM" id="MobiDB-lite"/>
    </source>
</evidence>
<dbReference type="EMBL" id="JASCZI010272236">
    <property type="protein sequence ID" value="MED6221199.1"/>
    <property type="molecule type" value="Genomic_DNA"/>
</dbReference>
<dbReference type="Proteomes" id="UP001341840">
    <property type="component" value="Unassembled WGS sequence"/>
</dbReference>